<organism evidence="3 4">
    <name type="scientific">Penicillium decumbens</name>
    <dbReference type="NCBI Taxonomy" id="69771"/>
    <lineage>
        <taxon>Eukaryota</taxon>
        <taxon>Fungi</taxon>
        <taxon>Dikarya</taxon>
        <taxon>Ascomycota</taxon>
        <taxon>Pezizomycotina</taxon>
        <taxon>Eurotiomycetes</taxon>
        <taxon>Eurotiomycetidae</taxon>
        <taxon>Eurotiales</taxon>
        <taxon>Aspergillaceae</taxon>
        <taxon>Penicillium</taxon>
    </lineage>
</organism>
<reference evidence="4" key="1">
    <citation type="journal article" date="2017" name="Nat. Microbiol.">
        <title>Global analysis of biosynthetic gene clusters reveals vast potential of secondary metabolite production in Penicillium species.</title>
        <authorList>
            <person name="Nielsen J.C."/>
            <person name="Grijseels S."/>
            <person name="Prigent S."/>
            <person name="Ji B."/>
            <person name="Dainat J."/>
            <person name="Nielsen K.F."/>
            <person name="Frisvad J.C."/>
            <person name="Workman M."/>
            <person name="Nielsen J."/>
        </authorList>
    </citation>
    <scope>NUCLEOTIDE SEQUENCE [LARGE SCALE GENOMIC DNA]</scope>
    <source>
        <strain evidence="4">IBT 11843</strain>
    </source>
</reference>
<evidence type="ECO:0000313" key="4">
    <source>
        <dbReference type="Proteomes" id="UP000191522"/>
    </source>
</evidence>
<evidence type="ECO:0000313" key="3">
    <source>
        <dbReference type="EMBL" id="OQD74973.1"/>
    </source>
</evidence>
<dbReference type="STRING" id="69771.A0A1V6PDV2"/>
<protein>
    <recommendedName>
        <fullName evidence="5">Sec1 family superfamily</fullName>
    </recommendedName>
</protein>
<dbReference type="OMA" id="PFTRPHT"/>
<dbReference type="FunFam" id="3.90.830.10:FF:000005">
    <property type="entry name" value="Sec1 family superfamily"/>
    <property type="match status" value="1"/>
</dbReference>
<dbReference type="PANTHER" id="PTHR11679">
    <property type="entry name" value="VESICLE PROTEIN SORTING-ASSOCIATED"/>
    <property type="match status" value="1"/>
</dbReference>
<dbReference type="AlphaFoldDB" id="A0A1V6PDV2"/>
<dbReference type="Proteomes" id="UP000191522">
    <property type="component" value="Unassembled WGS sequence"/>
</dbReference>
<dbReference type="InterPro" id="IPR036045">
    <property type="entry name" value="Sec1-like_sf"/>
</dbReference>
<keyword evidence="4" id="KW-1185">Reference proteome</keyword>
<dbReference type="Gene3D" id="3.40.50.1910">
    <property type="match status" value="1"/>
</dbReference>
<feature type="region of interest" description="Disordered" evidence="2">
    <location>
        <begin position="710"/>
        <end position="813"/>
    </location>
</feature>
<evidence type="ECO:0008006" key="5">
    <source>
        <dbReference type="Google" id="ProtNLM"/>
    </source>
</evidence>
<evidence type="ECO:0000256" key="2">
    <source>
        <dbReference type="SAM" id="MobiDB-lite"/>
    </source>
</evidence>
<dbReference type="InterPro" id="IPR043127">
    <property type="entry name" value="Sec-1-like_dom3a"/>
</dbReference>
<dbReference type="InterPro" id="IPR001619">
    <property type="entry name" value="Sec1-like"/>
</dbReference>
<evidence type="ECO:0000256" key="1">
    <source>
        <dbReference type="ARBA" id="ARBA00009884"/>
    </source>
</evidence>
<comment type="caution">
    <text evidence="3">The sequence shown here is derived from an EMBL/GenBank/DDBJ whole genome shotgun (WGS) entry which is preliminary data.</text>
</comment>
<dbReference type="InterPro" id="IPR043154">
    <property type="entry name" value="Sec-1-like_dom1"/>
</dbReference>
<name>A0A1V6PDV2_PENDC</name>
<dbReference type="EMBL" id="MDYL01000009">
    <property type="protein sequence ID" value="OQD74973.1"/>
    <property type="molecule type" value="Genomic_DNA"/>
</dbReference>
<dbReference type="Gene3D" id="3.40.50.2060">
    <property type="match status" value="1"/>
</dbReference>
<sequence length="813" mass="92400">MRGKKEGLISRQFQESRKLLIGEISFPRGRSTLRLSKLKWWGTAFSFIYYGPPNSTPSPLVSLPFFLSSALVFYISRTSAASASILWSPVPGPLAPWPITMGSSIINIQRDIILNTIRHAGGNEWKVLVVDEQSRKLINSAVKEEEILNLNVSNVEQIEQRRISNPDMDALYILSPEPWIVDCLMADFEVGRYRKAILVWTSFLDEQQRARLDRSQMARDRIADSRIMNINFYPRESHVVTFRDPCSFPVLFHPGCSHLIKNHLQELAQKIVSLCACLGEYPVIRYYRPRTPTHEAAVLSSHLARFIQTELDQFAQFQRDFPPPSNRPRGVLLVVDRSMDIFAPLLHEFTYQAMVHDLLPIKDGDKVTYKTKVNEGKPNEEVKEMELGEHDKVWVDYRHMHMKDVLGKLGEDFAKFRKANSQFADDNDKTSVNTIKDMLAGLTEFTEGKDAYTLHLNMAEECMNLFQAHKLLEVSSIEQSFATGLDENYKKAKNLAAQLVQLLDDDSVVPQDRLRLLLLYILYRGGLLGGDIRKLMAHAQLPGRDGNVIANLDLLGARVEKPLKDEKPPVQPLFNRRTPVPETEELSLSRYDIGMKQMLEDQIRGTLDPTIFPFTRPHTETDMAAQEMITQQASLRSAKPTWARTRSTDQPKQRLIVFMAGGATYSEARTCYEISQTYGRDVFLATTHMVSPGLFMRQIGELSIDKRRLDIPAERPKPTAPAHLFEREAPPAPTPPPQKKPISTAHLNPPAPPEALMANMNLGSNGSTPATASSGGKFLKKDKDKKEKDKKDKDKKDKDKDKKDKEKKYRFFK</sequence>
<comment type="similarity">
    <text evidence="1">Belongs to the STXBP/unc-18/SEC1 family.</text>
</comment>
<dbReference type="InterPro" id="IPR027482">
    <property type="entry name" value="Sec1-like_dom2"/>
</dbReference>
<dbReference type="GO" id="GO:0016192">
    <property type="term" value="P:vesicle-mediated transport"/>
    <property type="evidence" value="ECO:0007669"/>
    <property type="project" value="InterPro"/>
</dbReference>
<proteinExistence type="inferred from homology"/>
<dbReference type="Gene3D" id="3.90.830.10">
    <property type="entry name" value="Syntaxin Binding Protein 1, Chain A, domain 2"/>
    <property type="match status" value="1"/>
</dbReference>
<gene>
    <name evidence="3" type="ORF">PENDEC_c009G07213</name>
</gene>
<dbReference type="SUPFAM" id="SSF56815">
    <property type="entry name" value="Sec1/munc18-like (SM) proteins"/>
    <property type="match status" value="1"/>
</dbReference>
<dbReference type="OrthoDB" id="2228at2759"/>
<dbReference type="Pfam" id="PF00995">
    <property type="entry name" value="Sec1"/>
    <property type="match status" value="1"/>
</dbReference>
<feature type="compositionally biased region" description="Pro residues" evidence="2">
    <location>
        <begin position="730"/>
        <end position="739"/>
    </location>
</feature>
<feature type="compositionally biased region" description="Basic and acidic residues" evidence="2">
    <location>
        <begin position="779"/>
        <end position="813"/>
    </location>
</feature>
<feature type="compositionally biased region" description="Polar residues" evidence="2">
    <location>
        <begin position="761"/>
        <end position="774"/>
    </location>
</feature>
<accession>A0A1V6PDV2</accession>
<dbReference type="Gene3D" id="1.25.40.60">
    <property type="match status" value="1"/>
</dbReference>